<name>A0AAV6HWB1_9ERIC</name>
<comment type="caution">
    <text evidence="2">The sequence shown here is derived from an EMBL/GenBank/DDBJ whole genome shotgun (WGS) entry which is preliminary data.</text>
</comment>
<protein>
    <submittedName>
        <fullName evidence="2">Uncharacterized protein</fullName>
    </submittedName>
</protein>
<dbReference type="EMBL" id="JACTNZ010000013">
    <property type="protein sequence ID" value="KAG5517307.1"/>
    <property type="molecule type" value="Genomic_DNA"/>
</dbReference>
<evidence type="ECO:0000313" key="3">
    <source>
        <dbReference type="Proteomes" id="UP000823749"/>
    </source>
</evidence>
<dbReference type="Proteomes" id="UP000823749">
    <property type="component" value="Chromosome 13"/>
</dbReference>
<keyword evidence="3" id="KW-1185">Reference proteome</keyword>
<evidence type="ECO:0000256" key="1">
    <source>
        <dbReference type="SAM" id="MobiDB-lite"/>
    </source>
</evidence>
<dbReference type="AlphaFoldDB" id="A0AAV6HWB1"/>
<organism evidence="2 3">
    <name type="scientific">Rhododendron griersonianum</name>
    <dbReference type="NCBI Taxonomy" id="479676"/>
    <lineage>
        <taxon>Eukaryota</taxon>
        <taxon>Viridiplantae</taxon>
        <taxon>Streptophyta</taxon>
        <taxon>Embryophyta</taxon>
        <taxon>Tracheophyta</taxon>
        <taxon>Spermatophyta</taxon>
        <taxon>Magnoliopsida</taxon>
        <taxon>eudicotyledons</taxon>
        <taxon>Gunneridae</taxon>
        <taxon>Pentapetalae</taxon>
        <taxon>asterids</taxon>
        <taxon>Ericales</taxon>
        <taxon>Ericaceae</taxon>
        <taxon>Ericoideae</taxon>
        <taxon>Rhodoreae</taxon>
        <taxon>Rhododendron</taxon>
    </lineage>
</organism>
<reference evidence="2 3" key="1">
    <citation type="submission" date="2020-08" db="EMBL/GenBank/DDBJ databases">
        <title>Plant Genome Project.</title>
        <authorList>
            <person name="Zhang R.-G."/>
        </authorList>
    </citation>
    <scope>NUCLEOTIDE SEQUENCE [LARGE SCALE GENOMIC DNA]</scope>
    <source>
        <strain evidence="2">WSP0</strain>
        <tissue evidence="2">Leaf</tissue>
    </source>
</reference>
<evidence type="ECO:0000313" key="2">
    <source>
        <dbReference type="EMBL" id="KAG5517307.1"/>
    </source>
</evidence>
<sequence length="121" mass="13283">MEIKLHVQSIHQPATVKWAYQKPQTPNPTSSTAALPYHLWYSSAACRCYRTTSSPLQTLCIIAALLPAAAAAPPDQNPLLLLRYDTAAPSSPLLLRLQNATHQFPSPPKSASPLQLEHFRS</sequence>
<feature type="region of interest" description="Disordered" evidence="1">
    <location>
        <begin position="102"/>
        <end position="121"/>
    </location>
</feature>
<proteinExistence type="predicted"/>
<gene>
    <name evidence="2" type="ORF">RHGRI_037906</name>
</gene>
<accession>A0AAV6HWB1</accession>